<sequence>MIKDQNYKDIAERMKADAFHIGCDLSVLVEDIYDERFWECIIENVKPNLKDKIDFPNPTPKGTRGKDILKKFKNFVDKKFIICVDSDCEYLYENNAWYIAEYIYHTFVHSKENFQCNHISLNEICKDLRIKSYDFKSLFENISRNISLIFYLWLYFKEIKCNEFDHLINNTEFEKILSFEGTQFDYIGDESILYQSIRDRVDSKLQTIKSQMGEIWYNSTVENDIPAIKKRLTEQYLIDEEEILEFCYGHGVLEKFVEPFMVKLIEILKDLKIDEIKQTLSQASKEVIEDTIKRIENNYAKQNIPTKLNDSFKCLVVDSNFDNKQMQKIKEKLANELN</sequence>
<dbReference type="EMBL" id="BJCD01000032">
    <property type="protein sequence ID" value="GDZ93158.1"/>
    <property type="molecule type" value="Genomic_DNA"/>
</dbReference>
<gene>
    <name evidence="1" type="ORF">PA905_09930</name>
</gene>
<name>A0A4P5ZB08_PLAAG</name>
<dbReference type="RefSeq" id="WP_026785628.1">
    <property type="nucleotide sequence ID" value="NZ_BJCD01000032.1"/>
</dbReference>
<reference evidence="2" key="1">
    <citation type="submission" date="2019-02" db="EMBL/GenBank/DDBJ databases">
        <title>Draft genome sequence of Planktothrix agardhii NIES-905.</title>
        <authorList>
            <person name="Yamaguchi H."/>
            <person name="Suzuki S."/>
            <person name="Kawachi M."/>
        </authorList>
    </citation>
    <scope>NUCLEOTIDE SEQUENCE [LARGE SCALE GENOMIC DNA]</scope>
    <source>
        <strain evidence="2">CCAP 1459/11A</strain>
    </source>
</reference>
<comment type="caution">
    <text evidence="1">The sequence shown here is derived from an EMBL/GenBank/DDBJ whole genome shotgun (WGS) entry which is preliminary data.</text>
</comment>
<dbReference type="Proteomes" id="UP000299794">
    <property type="component" value="Unassembled WGS sequence"/>
</dbReference>
<organism evidence="1 2">
    <name type="scientific">Planktothrix agardhii CCAP 1459/11A</name>
    <dbReference type="NCBI Taxonomy" id="282420"/>
    <lineage>
        <taxon>Bacteria</taxon>
        <taxon>Bacillati</taxon>
        <taxon>Cyanobacteriota</taxon>
        <taxon>Cyanophyceae</taxon>
        <taxon>Oscillatoriophycideae</taxon>
        <taxon>Oscillatoriales</taxon>
        <taxon>Microcoleaceae</taxon>
        <taxon>Planktothrix</taxon>
    </lineage>
</organism>
<evidence type="ECO:0000313" key="2">
    <source>
        <dbReference type="Proteomes" id="UP000299794"/>
    </source>
</evidence>
<dbReference type="AlphaFoldDB" id="A0A4P5ZB08"/>
<protein>
    <submittedName>
        <fullName evidence="1">Uncharacterized protein</fullName>
    </submittedName>
</protein>
<evidence type="ECO:0000313" key="1">
    <source>
        <dbReference type="EMBL" id="GDZ93158.1"/>
    </source>
</evidence>
<accession>A0A4P5ZB08</accession>
<proteinExistence type="predicted"/>